<keyword evidence="11" id="KW-1185">Reference proteome</keyword>
<dbReference type="Gene3D" id="3.40.20.10">
    <property type="entry name" value="Severin"/>
    <property type="match status" value="2"/>
</dbReference>
<dbReference type="InterPro" id="IPR002108">
    <property type="entry name" value="ADF-H"/>
</dbReference>
<evidence type="ECO:0000256" key="6">
    <source>
        <dbReference type="ARBA" id="ARBA00023212"/>
    </source>
</evidence>
<dbReference type="FunFam" id="3.40.20.10:FF:000012">
    <property type="entry name" value="Twinfilin-1 isoform 1"/>
    <property type="match status" value="1"/>
</dbReference>
<name>A0A3N0XIY1_ANAGA</name>
<evidence type="ECO:0000256" key="8">
    <source>
        <dbReference type="SAM" id="MobiDB-lite"/>
    </source>
</evidence>
<dbReference type="GO" id="GO:0051016">
    <property type="term" value="P:barbed-end actin filament capping"/>
    <property type="evidence" value="ECO:0007669"/>
    <property type="project" value="TreeGrafter"/>
</dbReference>
<dbReference type="AlphaFoldDB" id="A0A3N0XIY1"/>
<feature type="compositionally biased region" description="Basic and acidic residues" evidence="8">
    <location>
        <begin position="311"/>
        <end position="329"/>
    </location>
</feature>
<evidence type="ECO:0000256" key="3">
    <source>
        <dbReference type="ARBA" id="ARBA00022490"/>
    </source>
</evidence>
<dbReference type="GO" id="GO:0010976">
    <property type="term" value="P:positive regulation of neuron projection development"/>
    <property type="evidence" value="ECO:0007669"/>
    <property type="project" value="TreeGrafter"/>
</dbReference>
<dbReference type="GO" id="GO:0030042">
    <property type="term" value="P:actin filament depolymerization"/>
    <property type="evidence" value="ECO:0007669"/>
    <property type="project" value="TreeGrafter"/>
</dbReference>
<keyword evidence="5" id="KW-0009">Actin-binding</keyword>
<comment type="subcellular location">
    <subcellularLocation>
        <location evidence="1">Cytoplasm</location>
        <location evidence="1">Cytoskeleton</location>
    </subcellularLocation>
</comment>
<dbReference type="GO" id="GO:0051015">
    <property type="term" value="F:actin filament binding"/>
    <property type="evidence" value="ECO:0007669"/>
    <property type="project" value="TreeGrafter"/>
</dbReference>
<evidence type="ECO:0000256" key="7">
    <source>
        <dbReference type="ARBA" id="ARBA00040325"/>
    </source>
</evidence>
<dbReference type="CDD" id="cd11284">
    <property type="entry name" value="ADF_Twf-C_like"/>
    <property type="match status" value="1"/>
</dbReference>
<dbReference type="CDD" id="cd11285">
    <property type="entry name" value="ADF_Twf-N_like"/>
    <property type="match status" value="1"/>
</dbReference>
<evidence type="ECO:0000313" key="10">
    <source>
        <dbReference type="EMBL" id="ROI37165.1"/>
    </source>
</evidence>
<evidence type="ECO:0000313" key="11">
    <source>
        <dbReference type="Proteomes" id="UP000281406"/>
    </source>
</evidence>
<feature type="non-terminal residue" evidence="10">
    <location>
        <position position="1"/>
    </location>
</feature>
<dbReference type="GO" id="GO:0010591">
    <property type="term" value="P:regulation of lamellipodium assembly"/>
    <property type="evidence" value="ECO:0007669"/>
    <property type="project" value="TreeGrafter"/>
</dbReference>
<dbReference type="GO" id="GO:0003785">
    <property type="term" value="F:actin monomer binding"/>
    <property type="evidence" value="ECO:0007669"/>
    <property type="project" value="TreeGrafter"/>
</dbReference>
<organism evidence="10 11">
    <name type="scientific">Anabarilius grahami</name>
    <name type="common">Kanglang fish</name>
    <name type="synonym">Barilius grahami</name>
    <dbReference type="NCBI Taxonomy" id="495550"/>
    <lineage>
        <taxon>Eukaryota</taxon>
        <taxon>Metazoa</taxon>
        <taxon>Chordata</taxon>
        <taxon>Craniata</taxon>
        <taxon>Vertebrata</taxon>
        <taxon>Euteleostomi</taxon>
        <taxon>Actinopterygii</taxon>
        <taxon>Neopterygii</taxon>
        <taxon>Teleostei</taxon>
        <taxon>Ostariophysi</taxon>
        <taxon>Cypriniformes</taxon>
        <taxon>Xenocyprididae</taxon>
        <taxon>Xenocypridinae</taxon>
        <taxon>Xenocypridinae incertae sedis</taxon>
        <taxon>Anabarilius</taxon>
    </lineage>
</organism>
<evidence type="ECO:0000256" key="2">
    <source>
        <dbReference type="ARBA" id="ARBA00009557"/>
    </source>
</evidence>
<dbReference type="Pfam" id="PF00241">
    <property type="entry name" value="Cofilin_ADF"/>
    <property type="match status" value="2"/>
</dbReference>
<dbReference type="GO" id="GO:0005884">
    <property type="term" value="C:actin filament"/>
    <property type="evidence" value="ECO:0007669"/>
    <property type="project" value="TreeGrafter"/>
</dbReference>
<feature type="domain" description="ADF-H" evidence="9">
    <location>
        <begin position="1"/>
        <end position="133"/>
    </location>
</feature>
<evidence type="ECO:0000256" key="1">
    <source>
        <dbReference type="ARBA" id="ARBA00004245"/>
    </source>
</evidence>
<gene>
    <name evidence="10" type="ORF">DPX16_3103</name>
</gene>
<dbReference type="PROSITE" id="PS51263">
    <property type="entry name" value="ADF_H"/>
    <property type="match status" value="2"/>
</dbReference>
<dbReference type="InterPro" id="IPR028458">
    <property type="entry name" value="Twinfilin"/>
</dbReference>
<dbReference type="SUPFAM" id="SSF55753">
    <property type="entry name" value="Actin depolymerizing proteins"/>
    <property type="match status" value="2"/>
</dbReference>
<keyword evidence="4" id="KW-0677">Repeat</keyword>
<dbReference type="EMBL" id="RJVU01072345">
    <property type="protein sequence ID" value="ROI37165.1"/>
    <property type="molecule type" value="Genomic_DNA"/>
</dbReference>
<feature type="region of interest" description="Disordered" evidence="8">
    <location>
        <begin position="294"/>
        <end position="329"/>
    </location>
</feature>
<keyword evidence="3" id="KW-0963">Cytoplasm</keyword>
<reference evidence="10 11" key="1">
    <citation type="submission" date="2018-10" db="EMBL/GenBank/DDBJ databases">
        <title>Genome assembly for a Yunnan-Guizhou Plateau 3E fish, Anabarilius grahami (Regan), and its evolutionary and genetic applications.</title>
        <authorList>
            <person name="Jiang W."/>
        </authorList>
    </citation>
    <scope>NUCLEOTIDE SEQUENCE [LARGE SCALE GENOMIC DNA]</scope>
    <source>
        <strain evidence="10">AG-KIZ</strain>
        <tissue evidence="10">Muscle</tissue>
    </source>
</reference>
<keyword evidence="6" id="KW-0206">Cytoskeleton</keyword>
<dbReference type="PANTHER" id="PTHR13759">
    <property type="entry name" value="TWINFILIN"/>
    <property type="match status" value="1"/>
</dbReference>
<dbReference type="Proteomes" id="UP000281406">
    <property type="component" value="Unassembled WGS sequence"/>
</dbReference>
<dbReference type="GO" id="GO:0030016">
    <property type="term" value="C:myofibril"/>
    <property type="evidence" value="ECO:0007669"/>
    <property type="project" value="TreeGrafter"/>
</dbReference>
<sequence length="329" mass="37414">LPAAEEVKDVFGNARNGQYRLLKIVIENEELVLGLTKAAAGGWEEDYDRLLLPLLDKELPCYILFRLDSTNSLGHEWIFIAWSPDHSPVRHKMLYAATRATLKKEFGLGHIKDEIFGTVKDDVSLSGYKKHVTAQSAPLPLTAAEEELRQIKLSEGVAFPLDGEAVTALQQFKDKKLNYVQLIINFEKELIVLSNTDATEVKDLPKRIPKDAARYHFFRFKHSHEGDYLESAVFIYSMPGYSCGIRERMLYSSCKNPLLEMVENKLQMEVEKKLEIDNGDELTADFLYDEVHPKQHAHKQAFAKPRGPPGRRGDRRITRGRGDGEEADD</sequence>
<dbReference type="SMART" id="SM00102">
    <property type="entry name" value="ADF"/>
    <property type="match status" value="2"/>
</dbReference>
<evidence type="ECO:0000259" key="9">
    <source>
        <dbReference type="PROSITE" id="PS51263"/>
    </source>
</evidence>
<dbReference type="FunFam" id="3.40.20.10:FF:000007">
    <property type="entry name" value="Twinfilin-1 isoform 1"/>
    <property type="match status" value="1"/>
</dbReference>
<comment type="similarity">
    <text evidence="2">Belongs to the actin-binding proteins ADF family. Twinfilin subfamily.</text>
</comment>
<evidence type="ECO:0000256" key="5">
    <source>
        <dbReference type="ARBA" id="ARBA00023203"/>
    </source>
</evidence>
<comment type="caution">
    <text evidence="10">The sequence shown here is derived from an EMBL/GenBank/DDBJ whole genome shotgun (WGS) entry which is preliminary data.</text>
</comment>
<feature type="domain" description="ADF-H" evidence="9">
    <location>
        <begin position="156"/>
        <end position="292"/>
    </location>
</feature>
<dbReference type="PANTHER" id="PTHR13759:SF8">
    <property type="entry name" value="TWINFILIN-1"/>
    <property type="match status" value="1"/>
</dbReference>
<accession>A0A3N0XIY1</accession>
<dbReference type="OrthoDB" id="10006997at2759"/>
<protein>
    <recommendedName>
        <fullName evidence="7">Twinfilin-1</fullName>
    </recommendedName>
</protein>
<dbReference type="InterPro" id="IPR029006">
    <property type="entry name" value="ADF-H/Gelsolin-like_dom_sf"/>
</dbReference>
<proteinExistence type="inferred from homology"/>
<evidence type="ECO:0000256" key="4">
    <source>
        <dbReference type="ARBA" id="ARBA00022737"/>
    </source>
</evidence>